<dbReference type="PANTHER" id="PTHR11926:SF774">
    <property type="entry name" value="UDP-GLYCOSYLTRANSFERASE 85A1-RELATED"/>
    <property type="match status" value="1"/>
</dbReference>
<organism evidence="3 4">
    <name type="scientific">Sanghuangporus baumii</name>
    <name type="common">Phellinus baumii</name>
    <dbReference type="NCBI Taxonomy" id="108892"/>
    <lineage>
        <taxon>Eukaryota</taxon>
        <taxon>Fungi</taxon>
        <taxon>Dikarya</taxon>
        <taxon>Basidiomycota</taxon>
        <taxon>Agaricomycotina</taxon>
        <taxon>Agaricomycetes</taxon>
        <taxon>Hymenochaetales</taxon>
        <taxon>Hymenochaetaceae</taxon>
        <taxon>Sanghuangporus</taxon>
    </lineage>
</organism>
<dbReference type="PANTHER" id="PTHR11926">
    <property type="entry name" value="GLUCOSYL/GLUCURONOSYL TRANSFERASES"/>
    <property type="match status" value="1"/>
</dbReference>
<proteinExistence type="inferred from homology"/>
<dbReference type="AlphaFoldDB" id="A0A9Q5I5P2"/>
<dbReference type="GO" id="GO:0080043">
    <property type="term" value="F:quercetin 3-O-glucosyltransferase activity"/>
    <property type="evidence" value="ECO:0007669"/>
    <property type="project" value="TreeGrafter"/>
</dbReference>
<protein>
    <submittedName>
        <fullName evidence="3">UDP-Glycosyltransferase/glycogen phosphorylase</fullName>
    </submittedName>
</protein>
<accession>A0A9Q5I5P2</accession>
<keyword evidence="4" id="KW-1185">Reference proteome</keyword>
<dbReference type="Proteomes" id="UP000757232">
    <property type="component" value="Unassembled WGS sequence"/>
</dbReference>
<dbReference type="GO" id="GO:0080044">
    <property type="term" value="F:quercetin 7-O-glucosyltransferase activity"/>
    <property type="evidence" value="ECO:0007669"/>
    <property type="project" value="TreeGrafter"/>
</dbReference>
<evidence type="ECO:0000256" key="2">
    <source>
        <dbReference type="ARBA" id="ARBA00022679"/>
    </source>
</evidence>
<dbReference type="SUPFAM" id="SSF53756">
    <property type="entry name" value="UDP-Glycosyltransferase/glycogen phosphorylase"/>
    <property type="match status" value="1"/>
</dbReference>
<dbReference type="OrthoDB" id="5835829at2759"/>
<sequence>MTASQLVPSGHIVAVALPMWGHTKSLCSFVVRIIKLRRTHVTLFTDVMNREKVLEEVSSLFDGATGPENMQNLVRVVALPSDSVPYQFDLYKSAFVEAYRTLLSETSIAIAPNSDSVYEPVPKPNLVIVDFFCYEILRGIRSISGTEVPVYAWQSGSATAVLYLCGPETFGGKGDLAEKFSKVTAEDANAQEKVIEMVFQGSDQKLVVLPGLPPMYEHEHMPQIRAIPISMDKAAAFLQYNHRFLVECDGVIHATSKLFEGDALGKWQEWYGSRAVLTVGPISPPASAEGIARERSKSAVGQEVEVFLNESLDKFGPNSVVYISFGTVWWSSQPEKIWTFIDTLLELDIPFLMSHASHVATVPEHVAIKVKASGLGYLSKWLPQQMILRHKACGWFVTHCGHNSVMESLSEGVPLICWPFDADQPTNAANIVSVHGAGYELFEVRTGQGLLPIHRLGDKVPIGTLDAVRQEAVDVLTKARGKDGEIKREKAQWFMEQFAKSWTEGGQAWIDMKKLVDGL</sequence>
<evidence type="ECO:0000256" key="1">
    <source>
        <dbReference type="ARBA" id="ARBA00009995"/>
    </source>
</evidence>
<evidence type="ECO:0000313" key="4">
    <source>
        <dbReference type="Proteomes" id="UP000757232"/>
    </source>
</evidence>
<comment type="caution">
    <text evidence="3">The sequence shown here is derived from an EMBL/GenBank/DDBJ whole genome shotgun (WGS) entry which is preliminary data.</text>
</comment>
<dbReference type="EMBL" id="LNZH02000045">
    <property type="protein sequence ID" value="OCB91986.1"/>
    <property type="molecule type" value="Genomic_DNA"/>
</dbReference>
<dbReference type="Gene3D" id="3.40.50.2000">
    <property type="entry name" value="Glycogen Phosphorylase B"/>
    <property type="match status" value="2"/>
</dbReference>
<comment type="similarity">
    <text evidence="1">Belongs to the UDP-glycosyltransferase family.</text>
</comment>
<gene>
    <name evidence="3" type="ORF">A7U60_g694</name>
</gene>
<name>A0A9Q5I5P2_SANBA</name>
<dbReference type="InterPro" id="IPR002213">
    <property type="entry name" value="UDP_glucos_trans"/>
</dbReference>
<keyword evidence="2" id="KW-0808">Transferase</keyword>
<dbReference type="CDD" id="cd03784">
    <property type="entry name" value="GT1_Gtf-like"/>
    <property type="match status" value="1"/>
</dbReference>
<reference evidence="3" key="1">
    <citation type="submission" date="2016-06" db="EMBL/GenBank/DDBJ databases">
        <title>Draft Genome sequence of the fungus Inonotus baumii.</title>
        <authorList>
            <person name="Zhu H."/>
            <person name="Lin W."/>
        </authorList>
    </citation>
    <scope>NUCLEOTIDE SEQUENCE</scope>
    <source>
        <strain evidence="3">821</strain>
    </source>
</reference>
<evidence type="ECO:0000313" key="3">
    <source>
        <dbReference type="EMBL" id="OCB91986.1"/>
    </source>
</evidence>
<dbReference type="Pfam" id="PF00201">
    <property type="entry name" value="UDPGT"/>
    <property type="match status" value="1"/>
</dbReference>